<evidence type="ECO:0000256" key="1">
    <source>
        <dbReference type="ARBA" id="ARBA00004604"/>
    </source>
</evidence>
<dbReference type="AlphaFoldDB" id="A0AAN7VUX8"/>
<keyword evidence="5" id="KW-1185">Reference proteome</keyword>
<dbReference type="GO" id="GO:0006396">
    <property type="term" value="P:RNA processing"/>
    <property type="evidence" value="ECO:0007669"/>
    <property type="project" value="TreeGrafter"/>
</dbReference>
<accession>A0AAN7VUX8</accession>
<gene>
    <name evidence="4" type="ORF">RI129_001207</name>
</gene>
<evidence type="ECO:0000259" key="3">
    <source>
        <dbReference type="Pfam" id="PF08698"/>
    </source>
</evidence>
<evidence type="ECO:0000256" key="2">
    <source>
        <dbReference type="ARBA" id="ARBA00023242"/>
    </source>
</evidence>
<dbReference type="Proteomes" id="UP001329430">
    <property type="component" value="Chromosome 1"/>
</dbReference>
<dbReference type="GO" id="GO:0003723">
    <property type="term" value="F:RNA binding"/>
    <property type="evidence" value="ECO:0007669"/>
    <property type="project" value="TreeGrafter"/>
</dbReference>
<reference evidence="4 5" key="1">
    <citation type="journal article" date="2024" name="Insects">
        <title>An Improved Chromosome-Level Genome Assembly of the Firefly Pyrocoelia pectoralis.</title>
        <authorList>
            <person name="Fu X."/>
            <person name="Meyer-Rochow V.B."/>
            <person name="Ballantyne L."/>
            <person name="Zhu X."/>
        </authorList>
    </citation>
    <scope>NUCLEOTIDE SEQUENCE [LARGE SCALE GENOMIC DNA]</scope>
    <source>
        <strain evidence="4">XCY_ONT2</strain>
    </source>
</reference>
<sequence>MSFFIDTGNPGNIQDEEILLEYKTSLQSSKCKAKNENIFEKFSIEMEWTDKALEKKKQKQDVDVIDTIQTKRKVDDLLKKSVLTSEFENLKQVPPYEVAERRLKLERKKERAKTKGAKWYGLPATELTKEVKDDLQILQMRSVLDPKRFYKKNDLSVLPKYFQVGKVLDSPLEFYNNRLTKKEKKKSLVDELLADAEFNKYNKKRYREIIEEKRSKAWKQAKKRNRNKSKTK</sequence>
<evidence type="ECO:0000313" key="5">
    <source>
        <dbReference type="Proteomes" id="UP001329430"/>
    </source>
</evidence>
<comment type="subcellular location">
    <subcellularLocation>
        <location evidence="1">Nucleus</location>
        <location evidence="1">Nucleolus</location>
    </subcellularLocation>
</comment>
<proteinExistence type="predicted"/>
<evidence type="ECO:0000313" key="4">
    <source>
        <dbReference type="EMBL" id="KAK5650178.1"/>
    </source>
</evidence>
<comment type="caution">
    <text evidence="4">The sequence shown here is derived from an EMBL/GenBank/DDBJ whole genome shotgun (WGS) entry which is preliminary data.</text>
</comment>
<dbReference type="Pfam" id="PF08698">
    <property type="entry name" value="Fcf2"/>
    <property type="match status" value="1"/>
</dbReference>
<dbReference type="GO" id="GO:0005730">
    <property type="term" value="C:nucleolus"/>
    <property type="evidence" value="ECO:0007669"/>
    <property type="project" value="UniProtKB-SubCell"/>
</dbReference>
<dbReference type="PANTHER" id="PTHR21686">
    <property type="entry name" value="DEOXYNUCLEOTIDYLTRANSFERASE TERMINAL-INTERACTING PROTEIN 2"/>
    <property type="match status" value="1"/>
</dbReference>
<keyword evidence="2" id="KW-0539">Nucleus</keyword>
<dbReference type="EMBL" id="JAVRBK010000001">
    <property type="protein sequence ID" value="KAK5650178.1"/>
    <property type="molecule type" value="Genomic_DNA"/>
</dbReference>
<organism evidence="4 5">
    <name type="scientific">Pyrocoelia pectoralis</name>
    <dbReference type="NCBI Taxonomy" id="417401"/>
    <lineage>
        <taxon>Eukaryota</taxon>
        <taxon>Metazoa</taxon>
        <taxon>Ecdysozoa</taxon>
        <taxon>Arthropoda</taxon>
        <taxon>Hexapoda</taxon>
        <taxon>Insecta</taxon>
        <taxon>Pterygota</taxon>
        <taxon>Neoptera</taxon>
        <taxon>Endopterygota</taxon>
        <taxon>Coleoptera</taxon>
        <taxon>Polyphaga</taxon>
        <taxon>Elateriformia</taxon>
        <taxon>Elateroidea</taxon>
        <taxon>Lampyridae</taxon>
        <taxon>Lampyrinae</taxon>
        <taxon>Pyrocoelia</taxon>
    </lineage>
</organism>
<feature type="domain" description="Fcf2 pre-rRNA processing C-terminal" evidence="3">
    <location>
        <begin position="112"/>
        <end position="205"/>
    </location>
</feature>
<dbReference type="InterPro" id="IPR014810">
    <property type="entry name" value="Fcf2_C"/>
</dbReference>
<dbReference type="InterPro" id="IPR039883">
    <property type="entry name" value="Fcf2/DNTTIP2"/>
</dbReference>
<name>A0AAN7VUX8_9COLE</name>
<protein>
    <recommendedName>
        <fullName evidence="3">Fcf2 pre-rRNA processing C-terminal domain-containing protein</fullName>
    </recommendedName>
</protein>
<dbReference type="PANTHER" id="PTHR21686:SF12">
    <property type="entry name" value="DEOXYNUCLEOTIDYLTRANSFERASE TERMINAL-INTERACTING PROTEIN 2"/>
    <property type="match status" value="1"/>
</dbReference>